<sequence>MIVDFDHRSPRGVRMLKKIGLVTATMAAGAFMFGGIAAADTQDSGHHGHHGGGDQGQVGLVNLNNIDALHNVNGTLGLCGNDVNVLGVQVPVRNALNGIGVPILSPGENEASGESPYNCASGGVIDGGSLQGN</sequence>
<feature type="transmembrane region" description="Helical" evidence="1">
    <location>
        <begin position="21"/>
        <end position="39"/>
    </location>
</feature>
<keyword evidence="1" id="KW-0472">Membrane</keyword>
<evidence type="ECO:0000313" key="2">
    <source>
        <dbReference type="EMBL" id="MBB4686891.1"/>
    </source>
</evidence>
<dbReference type="EMBL" id="JACHMG010000001">
    <property type="protein sequence ID" value="MBB4686891.1"/>
    <property type="molecule type" value="Genomic_DNA"/>
</dbReference>
<protein>
    <recommendedName>
        <fullName evidence="4">Small secreted domain DUF320</fullName>
    </recommendedName>
</protein>
<accession>A0A840IVW4</accession>
<reference evidence="2 3" key="1">
    <citation type="submission" date="2020-08" db="EMBL/GenBank/DDBJ databases">
        <title>Sequencing the genomes of 1000 actinobacteria strains.</title>
        <authorList>
            <person name="Klenk H.-P."/>
        </authorList>
    </citation>
    <scope>NUCLEOTIDE SEQUENCE [LARGE SCALE GENOMIC DNA]</scope>
    <source>
        <strain evidence="2 3">DSM 45859</strain>
    </source>
</reference>
<evidence type="ECO:0000313" key="3">
    <source>
        <dbReference type="Proteomes" id="UP000581769"/>
    </source>
</evidence>
<proteinExistence type="predicted"/>
<dbReference type="Proteomes" id="UP000581769">
    <property type="component" value="Unassembled WGS sequence"/>
</dbReference>
<keyword evidence="3" id="KW-1185">Reference proteome</keyword>
<comment type="caution">
    <text evidence="2">The sequence shown here is derived from an EMBL/GenBank/DDBJ whole genome shotgun (WGS) entry which is preliminary data.</text>
</comment>
<keyword evidence="1" id="KW-0812">Transmembrane</keyword>
<evidence type="ECO:0000256" key="1">
    <source>
        <dbReference type="SAM" id="Phobius"/>
    </source>
</evidence>
<name>A0A840IVW4_9PSEU</name>
<keyword evidence="1" id="KW-1133">Transmembrane helix</keyword>
<dbReference type="AlphaFoldDB" id="A0A840IVW4"/>
<evidence type="ECO:0008006" key="4">
    <source>
        <dbReference type="Google" id="ProtNLM"/>
    </source>
</evidence>
<organism evidence="2 3">
    <name type="scientific">Amycolatopsis jiangsuensis</name>
    <dbReference type="NCBI Taxonomy" id="1181879"/>
    <lineage>
        <taxon>Bacteria</taxon>
        <taxon>Bacillati</taxon>
        <taxon>Actinomycetota</taxon>
        <taxon>Actinomycetes</taxon>
        <taxon>Pseudonocardiales</taxon>
        <taxon>Pseudonocardiaceae</taxon>
        <taxon>Amycolatopsis</taxon>
    </lineage>
</organism>
<gene>
    <name evidence="2" type="ORF">BJY18_004376</name>
</gene>